<dbReference type="Proteomes" id="UP000829398">
    <property type="component" value="Chromosome 5"/>
</dbReference>
<organism evidence="1 2">
    <name type="scientific">Citrus sinensis</name>
    <name type="common">Sweet orange</name>
    <name type="synonym">Citrus aurantium var. sinensis</name>
    <dbReference type="NCBI Taxonomy" id="2711"/>
    <lineage>
        <taxon>Eukaryota</taxon>
        <taxon>Viridiplantae</taxon>
        <taxon>Streptophyta</taxon>
        <taxon>Embryophyta</taxon>
        <taxon>Tracheophyta</taxon>
        <taxon>Spermatophyta</taxon>
        <taxon>Magnoliopsida</taxon>
        <taxon>eudicotyledons</taxon>
        <taxon>Gunneridae</taxon>
        <taxon>Pentapetalae</taxon>
        <taxon>rosids</taxon>
        <taxon>malvids</taxon>
        <taxon>Sapindales</taxon>
        <taxon>Rutaceae</taxon>
        <taxon>Aurantioideae</taxon>
        <taxon>Citrus</taxon>
    </lineage>
</organism>
<protein>
    <submittedName>
        <fullName evidence="1">Cytokinin riboside 5'-monophosphate phosphoribohydrolase LOG5</fullName>
    </submittedName>
</protein>
<sequence length="188" mass="20602">MEENKAAAKAMSRFKRVCVFCGSSTGKRNCYRDAALDLGQELVSKKLDLVYGGGSVGLMGLVSHVVHRGGGHVLGIIPKTLMNKEITGETVGEVKPVADMHQRKAEMARNSDCFIALPVVVFKQVGLINVDGYYNSLLNFIDKAVDDGFISPSQRSILVSAPNAKELVQKLEVGFLFVSRICFRFKYL</sequence>
<reference evidence="2" key="1">
    <citation type="journal article" date="2023" name="Hortic. Res.">
        <title>A chromosome-level phased genome enabling allele-level studies in sweet orange: a case study on citrus Huanglongbing tolerance.</title>
        <authorList>
            <person name="Wu B."/>
            <person name="Yu Q."/>
            <person name="Deng Z."/>
            <person name="Duan Y."/>
            <person name="Luo F."/>
            <person name="Gmitter F. Jr."/>
        </authorList>
    </citation>
    <scope>NUCLEOTIDE SEQUENCE [LARGE SCALE GENOMIC DNA]</scope>
    <source>
        <strain evidence="2">cv. Valencia</strain>
    </source>
</reference>
<proteinExistence type="predicted"/>
<name>A0ACB8KYX5_CITSI</name>
<accession>A0ACB8KYX5</accession>
<keyword evidence="2" id="KW-1185">Reference proteome</keyword>
<gene>
    <name evidence="1" type="ORF">KPL71_016984</name>
</gene>
<comment type="caution">
    <text evidence="1">The sequence shown here is derived from an EMBL/GenBank/DDBJ whole genome shotgun (WGS) entry which is preliminary data.</text>
</comment>
<evidence type="ECO:0000313" key="1">
    <source>
        <dbReference type="EMBL" id="KAH9759431.1"/>
    </source>
</evidence>
<dbReference type="EMBL" id="CM039174">
    <property type="protein sequence ID" value="KAH9759431.1"/>
    <property type="molecule type" value="Genomic_DNA"/>
</dbReference>
<evidence type="ECO:0000313" key="2">
    <source>
        <dbReference type="Proteomes" id="UP000829398"/>
    </source>
</evidence>